<dbReference type="PANTHER" id="PTHR42915">
    <property type="entry name" value="HYPOTHETICAL 460 KDA PROTEIN IN FEUA-SIGW INTERGENIC REGION [PRECURSOR]"/>
    <property type="match status" value="1"/>
</dbReference>
<dbReference type="InterPro" id="IPR008302">
    <property type="entry name" value="NamZ"/>
</dbReference>
<organism evidence="3 4">
    <name type="scientific">Bacillus selenitireducens (strain ATCC 700615 / DSM 15326 / MLS10)</name>
    <dbReference type="NCBI Taxonomy" id="439292"/>
    <lineage>
        <taxon>Bacteria</taxon>
        <taxon>Bacillati</taxon>
        <taxon>Bacillota</taxon>
        <taxon>Bacilli</taxon>
        <taxon>Bacillales</taxon>
        <taxon>Bacillaceae</taxon>
        <taxon>Salisediminibacterium</taxon>
    </lineage>
</organism>
<dbReference type="InterPro" id="IPR048503">
    <property type="entry name" value="NamZ_C"/>
</dbReference>
<evidence type="ECO:0000259" key="2">
    <source>
        <dbReference type="Pfam" id="PF20732"/>
    </source>
</evidence>
<dbReference type="OrthoDB" id="9801061at2"/>
<dbReference type="RefSeq" id="WP_013171164.1">
    <property type="nucleotide sequence ID" value="NC_014219.1"/>
</dbReference>
<accession>D6XVW2</accession>
<dbReference type="PANTHER" id="PTHR42915:SF1">
    <property type="entry name" value="PEPTIDOGLYCAN BETA-N-ACETYLMURAMIDASE NAMZ"/>
    <property type="match status" value="1"/>
</dbReference>
<gene>
    <name evidence="3" type="ordered locus">Bsel_0188</name>
</gene>
<dbReference type="KEGG" id="bse:Bsel_0188"/>
<dbReference type="Gene3D" id="3.90.1150.140">
    <property type="match status" value="1"/>
</dbReference>
<protein>
    <recommendedName>
        <fullName evidence="5">DUF1343 domain-containing protein</fullName>
    </recommendedName>
</protein>
<dbReference type="InterPro" id="IPR048502">
    <property type="entry name" value="NamZ_N"/>
</dbReference>
<dbReference type="HOGENOM" id="CLU_033227_1_0_9"/>
<dbReference type="Pfam" id="PF20732">
    <property type="entry name" value="NamZ_C"/>
    <property type="match status" value="1"/>
</dbReference>
<evidence type="ECO:0000259" key="1">
    <source>
        <dbReference type="Pfam" id="PF07075"/>
    </source>
</evidence>
<dbReference type="Proteomes" id="UP000000271">
    <property type="component" value="Chromosome"/>
</dbReference>
<proteinExistence type="predicted"/>
<sequence length="382" mass="43440">MVIKTGLDNLLETNIPDLKKRSVGLVINHTSIDQRKQLSLDILYREGCQIKAVFTPEHGFRGTADAGEHVKDDYDGKTGIPIYSLYGKQKRPAKHMLEGLDALVFDIQDLGVRFYTYIYTLAYCMEEAAKYGLEVWVLDRPNPINGQFVEGNRVRDNFTSFIGNYRLPVRHGMTVGELAAYFKETFKIDVDLKVVKMIGWTREMHFTDTGLHWVNPSPSATGETMALCYPGTCFMEGLNVSEGRGTDYPFEQIGAPWLDGEAVCNRIKNKSMPGVNLHPVSFTPINADYMQIACGGIFLEVTDRYQFSALETSLALVDVIHEMYPGNLKVKDPIKGRFFFDLLFGTDEARKKMNHSESLLEWMRENDESSAFKLERKPFLMY</sequence>
<evidence type="ECO:0000313" key="3">
    <source>
        <dbReference type="EMBL" id="ADH97735.1"/>
    </source>
</evidence>
<evidence type="ECO:0008006" key="5">
    <source>
        <dbReference type="Google" id="ProtNLM"/>
    </source>
</evidence>
<keyword evidence="4" id="KW-1185">Reference proteome</keyword>
<feature type="domain" description="Peptidoglycan beta-N-acetylmuramidase NamZ N-terminal" evidence="1">
    <location>
        <begin position="23"/>
        <end position="220"/>
    </location>
</feature>
<dbReference type="eggNOG" id="COG3876">
    <property type="taxonomic scope" value="Bacteria"/>
</dbReference>
<reference evidence="3" key="1">
    <citation type="submission" date="2009-10" db="EMBL/GenBank/DDBJ databases">
        <title>Complete sequence of Bacillus selenitireducens MLS10.</title>
        <authorList>
            <consortium name="US DOE Joint Genome Institute"/>
            <person name="Lucas S."/>
            <person name="Copeland A."/>
            <person name="Lapidus A."/>
            <person name="Glavina del Rio T."/>
            <person name="Dalin E."/>
            <person name="Tice H."/>
            <person name="Bruce D."/>
            <person name="Goodwin L."/>
            <person name="Pitluck S."/>
            <person name="Sims D."/>
            <person name="Brettin T."/>
            <person name="Detter J.C."/>
            <person name="Han C."/>
            <person name="Larimer F."/>
            <person name="Land M."/>
            <person name="Hauser L."/>
            <person name="Kyrpides N."/>
            <person name="Ovchinnikova G."/>
            <person name="Stolz J."/>
        </authorList>
    </citation>
    <scope>NUCLEOTIDE SEQUENCE [LARGE SCALE GENOMIC DNA]</scope>
    <source>
        <strain evidence="3">MLS10</strain>
    </source>
</reference>
<dbReference type="EMBL" id="CP001791">
    <property type="protein sequence ID" value="ADH97735.1"/>
    <property type="molecule type" value="Genomic_DNA"/>
</dbReference>
<dbReference type="AlphaFoldDB" id="D6XVW2"/>
<dbReference type="Pfam" id="PF07075">
    <property type="entry name" value="NamZ_N"/>
    <property type="match status" value="1"/>
</dbReference>
<name>D6XVW2_BACIE</name>
<dbReference type="GO" id="GO:0033922">
    <property type="term" value="F:peptidoglycan beta-N-acetylmuramidase activity"/>
    <property type="evidence" value="ECO:0007669"/>
    <property type="project" value="InterPro"/>
</dbReference>
<dbReference type="PIRSF" id="PIRSF016719">
    <property type="entry name" value="UCP016719"/>
    <property type="match status" value="1"/>
</dbReference>
<dbReference type="STRING" id="439292.Bsel_0188"/>
<evidence type="ECO:0000313" key="4">
    <source>
        <dbReference type="Proteomes" id="UP000000271"/>
    </source>
</evidence>
<dbReference type="Gene3D" id="3.40.50.12170">
    <property type="entry name" value="Uncharacterised protein PF07075, DUF1343"/>
    <property type="match status" value="1"/>
</dbReference>
<feature type="domain" description="Peptidoglycan beta-N-acetylmuramidase NamZ C-terminal" evidence="2">
    <location>
        <begin position="227"/>
        <end position="382"/>
    </location>
</feature>